<accession>A0A3M7R243</accession>
<organism evidence="2 3">
    <name type="scientific">Brachionus plicatilis</name>
    <name type="common">Marine rotifer</name>
    <name type="synonym">Brachionus muelleri</name>
    <dbReference type="NCBI Taxonomy" id="10195"/>
    <lineage>
        <taxon>Eukaryota</taxon>
        <taxon>Metazoa</taxon>
        <taxon>Spiralia</taxon>
        <taxon>Gnathifera</taxon>
        <taxon>Rotifera</taxon>
        <taxon>Eurotatoria</taxon>
        <taxon>Monogononta</taxon>
        <taxon>Pseudotrocha</taxon>
        <taxon>Ploima</taxon>
        <taxon>Brachionidae</taxon>
        <taxon>Brachionus</taxon>
    </lineage>
</organism>
<evidence type="ECO:0000313" key="3">
    <source>
        <dbReference type="Proteomes" id="UP000276133"/>
    </source>
</evidence>
<keyword evidence="1" id="KW-0812">Transmembrane</keyword>
<dbReference type="Proteomes" id="UP000276133">
    <property type="component" value="Unassembled WGS sequence"/>
</dbReference>
<dbReference type="AlphaFoldDB" id="A0A3M7R243"/>
<name>A0A3M7R243_BRAPC</name>
<evidence type="ECO:0000313" key="2">
    <source>
        <dbReference type="EMBL" id="RNA17662.1"/>
    </source>
</evidence>
<protein>
    <submittedName>
        <fullName evidence="2">Uncharacterized protein</fullName>
    </submittedName>
</protein>
<reference evidence="2 3" key="1">
    <citation type="journal article" date="2018" name="Sci. Rep.">
        <title>Genomic signatures of local adaptation to the degree of environmental predictability in rotifers.</title>
        <authorList>
            <person name="Franch-Gras L."/>
            <person name="Hahn C."/>
            <person name="Garcia-Roger E.M."/>
            <person name="Carmona M.J."/>
            <person name="Serra M."/>
            <person name="Gomez A."/>
        </authorList>
    </citation>
    <scope>NUCLEOTIDE SEQUENCE [LARGE SCALE GENOMIC DNA]</scope>
    <source>
        <strain evidence="2">HYR1</strain>
    </source>
</reference>
<keyword evidence="3" id="KW-1185">Reference proteome</keyword>
<dbReference type="EMBL" id="REGN01004406">
    <property type="protein sequence ID" value="RNA17662.1"/>
    <property type="molecule type" value="Genomic_DNA"/>
</dbReference>
<feature type="transmembrane region" description="Helical" evidence="1">
    <location>
        <begin position="14"/>
        <end position="35"/>
    </location>
</feature>
<evidence type="ECO:0000256" key="1">
    <source>
        <dbReference type="SAM" id="Phobius"/>
    </source>
</evidence>
<sequence length="132" mass="15438">MKELVVSDQSLKDFFHHLIHLLLGLLKVAFLRLLLDHFLLPEKNRRALLRFALYDLEHLEFTSLNHPKQVDQGLIICNDALVFLAFYFNNHNKKFNVVRGGALVKGFGYYKKYKKSHKKRKAQEFGIGALKK</sequence>
<proteinExistence type="predicted"/>
<keyword evidence="1" id="KW-0472">Membrane</keyword>
<keyword evidence="1" id="KW-1133">Transmembrane helix</keyword>
<gene>
    <name evidence="2" type="ORF">BpHYR1_044870</name>
</gene>
<comment type="caution">
    <text evidence="2">The sequence shown here is derived from an EMBL/GenBank/DDBJ whole genome shotgun (WGS) entry which is preliminary data.</text>
</comment>